<dbReference type="Proteomes" id="UP001560019">
    <property type="component" value="Unassembled WGS sequence"/>
</dbReference>
<evidence type="ECO:0000256" key="1">
    <source>
        <dbReference type="SAM" id="SignalP"/>
    </source>
</evidence>
<gene>
    <name evidence="3" type="ORF">Ga0609869_001699</name>
</gene>
<evidence type="ECO:0000259" key="2">
    <source>
        <dbReference type="Pfam" id="PF13670"/>
    </source>
</evidence>
<evidence type="ECO:0000313" key="3">
    <source>
        <dbReference type="EMBL" id="MEX5728346.1"/>
    </source>
</evidence>
<reference evidence="3 4" key="1">
    <citation type="submission" date="2024-06" db="EMBL/GenBank/DDBJ databases">
        <title>Genome of Rhodovulum iodosum, a marine photoferrotroph.</title>
        <authorList>
            <person name="Bianchini G."/>
            <person name="Nikeleit V."/>
            <person name="Kappler A."/>
            <person name="Bryce C."/>
            <person name="Sanchez-Baracaldo P."/>
        </authorList>
    </citation>
    <scope>NUCLEOTIDE SEQUENCE [LARGE SCALE GENOMIC DNA]</scope>
    <source>
        <strain evidence="3 4">UT/N1</strain>
    </source>
</reference>
<dbReference type="RefSeq" id="WP_125408681.1">
    <property type="nucleotide sequence ID" value="NZ_JBEHHI010000001.1"/>
</dbReference>
<feature type="signal peptide" evidence="1">
    <location>
        <begin position="1"/>
        <end position="25"/>
    </location>
</feature>
<organism evidence="3 4">
    <name type="scientific">Rhodovulum iodosum</name>
    <dbReference type="NCBI Taxonomy" id="68291"/>
    <lineage>
        <taxon>Bacteria</taxon>
        <taxon>Pseudomonadati</taxon>
        <taxon>Pseudomonadota</taxon>
        <taxon>Alphaproteobacteria</taxon>
        <taxon>Rhodobacterales</taxon>
        <taxon>Paracoccaceae</taxon>
        <taxon>Rhodovulum</taxon>
    </lineage>
</organism>
<keyword evidence="4" id="KW-1185">Reference proteome</keyword>
<protein>
    <recommendedName>
        <fullName evidence="2">PepSY domain-containing protein</fullName>
    </recommendedName>
</protein>
<accession>A0ABV3XSN4</accession>
<feature type="chain" id="PRO_5046397076" description="PepSY domain-containing protein" evidence="1">
    <location>
        <begin position="26"/>
        <end position="99"/>
    </location>
</feature>
<proteinExistence type="predicted"/>
<dbReference type="InterPro" id="IPR025711">
    <property type="entry name" value="PepSY"/>
</dbReference>
<sequence>MKRTLFLTAALASLAGLLSPAAALASGDDRIAVEQPAAWMPLGELIAKLEGQGYSVLEAEREDGRYWQVRMQDANGMIVETYLDPATGMPANRIEREDD</sequence>
<dbReference type="Pfam" id="PF13670">
    <property type="entry name" value="PepSY_2"/>
    <property type="match status" value="1"/>
</dbReference>
<name>A0ABV3XSN4_9RHOB</name>
<keyword evidence="1" id="KW-0732">Signal</keyword>
<comment type="caution">
    <text evidence="3">The sequence shown here is derived from an EMBL/GenBank/DDBJ whole genome shotgun (WGS) entry which is preliminary data.</text>
</comment>
<dbReference type="EMBL" id="JBEHHI010000001">
    <property type="protein sequence ID" value="MEX5728346.1"/>
    <property type="molecule type" value="Genomic_DNA"/>
</dbReference>
<feature type="domain" description="PepSY" evidence="2">
    <location>
        <begin position="9"/>
        <end position="89"/>
    </location>
</feature>
<evidence type="ECO:0000313" key="4">
    <source>
        <dbReference type="Proteomes" id="UP001560019"/>
    </source>
</evidence>